<evidence type="ECO:0000313" key="2">
    <source>
        <dbReference type="Proteomes" id="UP000182715"/>
    </source>
</evidence>
<organism evidence="1 2">
    <name type="scientific">Neisseria meningitidis serogroup B</name>
    <dbReference type="NCBI Taxonomy" id="491"/>
    <lineage>
        <taxon>Bacteria</taxon>
        <taxon>Pseudomonadati</taxon>
        <taxon>Pseudomonadota</taxon>
        <taxon>Betaproteobacteria</taxon>
        <taxon>Neisseriales</taxon>
        <taxon>Neisseriaceae</taxon>
        <taxon>Neisseria</taxon>
    </lineage>
</organism>
<reference evidence="1 2" key="1">
    <citation type="submission" date="2014-11" db="EMBL/GenBank/DDBJ databases">
        <authorList>
            <person name="Diene M.Seydina."/>
        </authorList>
    </citation>
    <scope>NUCLEOTIDE SEQUENCE [LARGE SCALE GENOMIC DNA]</scope>
    <source>
        <strain evidence="1 2">Neisseria meningitidis CHUV</strain>
    </source>
</reference>
<evidence type="ECO:0000313" key="1">
    <source>
        <dbReference type="EMBL" id="CRY99404.1"/>
    </source>
</evidence>
<dbReference type="EMBL" id="CVTF01000070">
    <property type="protein sequence ID" value="CRY99404.1"/>
    <property type="molecule type" value="Genomic_DNA"/>
</dbReference>
<protein>
    <submittedName>
        <fullName evidence="1">Uncharacterized protein</fullName>
    </submittedName>
</protein>
<accession>A0A0H5QBQ7</accession>
<sequence length="49" mass="5354">MSGSDISGKLSVWLETVYFPSAHPPKSISLQRCEQKGRNAFSGFHTTAV</sequence>
<name>A0A0H5QBQ7_NEIMI</name>
<dbReference type="AlphaFoldDB" id="A0A0H5QBQ7"/>
<proteinExistence type="predicted"/>
<dbReference type="Proteomes" id="UP000182715">
    <property type="component" value="Unassembled WGS sequence"/>
</dbReference>